<dbReference type="Pfam" id="PF00293">
    <property type="entry name" value="NUDIX"/>
    <property type="match status" value="1"/>
</dbReference>
<accession>A0ABV8VA21</accession>
<feature type="domain" description="Nudix hydrolase" evidence="1">
    <location>
        <begin position="36"/>
        <end position="159"/>
    </location>
</feature>
<dbReference type="PROSITE" id="PS51462">
    <property type="entry name" value="NUDIX"/>
    <property type="match status" value="1"/>
</dbReference>
<keyword evidence="2" id="KW-0378">Hydrolase</keyword>
<dbReference type="PANTHER" id="PTHR43222">
    <property type="entry name" value="NUDIX HYDROLASE 23"/>
    <property type="match status" value="1"/>
</dbReference>
<sequence length="184" mass="21414">MKFCSQCGKDVALTIPEGDDRERHVCLHCSTIHYQNPRIITGTLPILEDRVLLCKRAIEPRHGFWTLPAGFMENGETTEQGAVRETWEEARAKIKVDALYTLFNLPQINQVYFFYRGTLTDINFGPGPESLEVELFYEHEIPWQELAFPVITETLQHYFADRKENNFPFRTKDLIRPLNKPLIS</sequence>
<dbReference type="Gene3D" id="2.20.70.10">
    <property type="match status" value="1"/>
</dbReference>
<dbReference type="Proteomes" id="UP001595840">
    <property type="component" value="Unassembled WGS sequence"/>
</dbReference>
<dbReference type="Gene3D" id="3.90.79.10">
    <property type="entry name" value="Nucleoside Triphosphate Pyrophosphohydrolase"/>
    <property type="match status" value="1"/>
</dbReference>
<dbReference type="InterPro" id="IPR015797">
    <property type="entry name" value="NUDIX_hydrolase-like_dom_sf"/>
</dbReference>
<reference evidence="3" key="1">
    <citation type="journal article" date="2019" name="Int. J. Syst. Evol. Microbiol.">
        <title>The Global Catalogue of Microorganisms (GCM) 10K type strain sequencing project: providing services to taxonomists for standard genome sequencing and annotation.</title>
        <authorList>
            <consortium name="The Broad Institute Genomics Platform"/>
            <consortium name="The Broad Institute Genome Sequencing Center for Infectious Disease"/>
            <person name="Wu L."/>
            <person name="Ma J."/>
        </authorList>
    </citation>
    <scope>NUCLEOTIDE SEQUENCE [LARGE SCALE GENOMIC DNA]</scope>
    <source>
        <strain evidence="3">CECT 8570</strain>
    </source>
</reference>
<evidence type="ECO:0000313" key="3">
    <source>
        <dbReference type="Proteomes" id="UP001595840"/>
    </source>
</evidence>
<proteinExistence type="predicted"/>
<keyword evidence="3" id="KW-1185">Reference proteome</keyword>
<dbReference type="SUPFAM" id="SSF55811">
    <property type="entry name" value="Nudix"/>
    <property type="match status" value="1"/>
</dbReference>
<dbReference type="InterPro" id="IPR029401">
    <property type="entry name" value="Nudix_N"/>
</dbReference>
<dbReference type="InterPro" id="IPR000086">
    <property type="entry name" value="NUDIX_hydrolase_dom"/>
</dbReference>
<dbReference type="EC" id="3.6.-.-" evidence="2"/>
<dbReference type="CDD" id="cd04511">
    <property type="entry name" value="NUDIX_Hydrolase"/>
    <property type="match status" value="1"/>
</dbReference>
<name>A0ABV8VA21_9GAMM</name>
<evidence type="ECO:0000259" key="1">
    <source>
        <dbReference type="PROSITE" id="PS51462"/>
    </source>
</evidence>
<dbReference type="GO" id="GO:0016787">
    <property type="term" value="F:hydrolase activity"/>
    <property type="evidence" value="ECO:0007669"/>
    <property type="project" value="UniProtKB-KW"/>
</dbReference>
<evidence type="ECO:0000313" key="2">
    <source>
        <dbReference type="EMBL" id="MFC4363909.1"/>
    </source>
</evidence>
<dbReference type="EMBL" id="JBHSCX010000021">
    <property type="protein sequence ID" value="MFC4363909.1"/>
    <property type="molecule type" value="Genomic_DNA"/>
</dbReference>
<gene>
    <name evidence="2" type="ORF">ACFOX3_16445</name>
</gene>
<dbReference type="RefSeq" id="WP_290263133.1">
    <property type="nucleotide sequence ID" value="NZ_JAUFQG010000004.1"/>
</dbReference>
<dbReference type="PANTHER" id="PTHR43222:SF2">
    <property type="entry name" value="NUDIX HYDROLASE 23, CHLOROPLASTIC"/>
    <property type="match status" value="1"/>
</dbReference>
<dbReference type="Pfam" id="PF14803">
    <property type="entry name" value="Zn_ribbon_Nudix"/>
    <property type="match status" value="1"/>
</dbReference>
<comment type="caution">
    <text evidence="2">The sequence shown here is derived from an EMBL/GenBank/DDBJ whole genome shotgun (WGS) entry which is preliminary data.</text>
</comment>
<protein>
    <submittedName>
        <fullName evidence="2">NUDIX hydrolase</fullName>
        <ecNumber evidence="2">3.6.-.-</ecNumber>
    </submittedName>
</protein>
<organism evidence="2 3">
    <name type="scientific">Simiduia curdlanivorans</name>
    <dbReference type="NCBI Taxonomy" id="1492769"/>
    <lineage>
        <taxon>Bacteria</taxon>
        <taxon>Pseudomonadati</taxon>
        <taxon>Pseudomonadota</taxon>
        <taxon>Gammaproteobacteria</taxon>
        <taxon>Cellvibrionales</taxon>
        <taxon>Cellvibrionaceae</taxon>
        <taxon>Simiduia</taxon>
    </lineage>
</organism>